<proteinExistence type="inferred from homology"/>
<keyword evidence="6" id="KW-0547">Nucleotide-binding</keyword>
<accession>A0AA96V518</accession>
<evidence type="ECO:0000256" key="4">
    <source>
        <dbReference type="ARBA" id="ARBA00022679"/>
    </source>
</evidence>
<keyword evidence="3" id="KW-0723">Serine/threonine-protein kinase</keyword>
<protein>
    <recommendedName>
        <fullName evidence="2">non-specific serine/threonine protein kinase</fullName>
        <ecNumber evidence="2">2.7.11.1</ecNumber>
    </recommendedName>
</protein>
<gene>
    <name evidence="13" type="ORF">MsAc7_15180</name>
</gene>
<reference evidence="13 14" key="1">
    <citation type="submission" date="2023-07" db="EMBL/GenBank/DDBJ databases">
        <title>Closed genoem sequence of Methanosarcinaceae archaeon Ac7.</title>
        <authorList>
            <person name="Poehlein A."/>
            <person name="Protasov E."/>
            <person name="Platt K."/>
            <person name="Reeh H."/>
            <person name="Daniel R."/>
            <person name="Brune A."/>
        </authorList>
    </citation>
    <scope>NUCLEOTIDE SEQUENCE [LARGE SCALE GENOMIC DNA]</scope>
    <source>
        <strain evidence="13 14">Ac7</strain>
    </source>
</reference>
<keyword evidence="9" id="KW-0460">Magnesium</keyword>
<dbReference type="PROSITE" id="PS00109">
    <property type="entry name" value="PROTEIN_KINASE_TYR"/>
    <property type="match status" value="1"/>
</dbReference>
<evidence type="ECO:0000256" key="10">
    <source>
        <dbReference type="ARBA" id="ARBA00047899"/>
    </source>
</evidence>
<keyword evidence="5" id="KW-0479">Metal-binding</keyword>
<evidence type="ECO:0000256" key="8">
    <source>
        <dbReference type="ARBA" id="ARBA00022840"/>
    </source>
</evidence>
<dbReference type="EMBL" id="CP131060">
    <property type="protein sequence ID" value="WNY25946.1"/>
    <property type="molecule type" value="Genomic_DNA"/>
</dbReference>
<evidence type="ECO:0000256" key="3">
    <source>
        <dbReference type="ARBA" id="ARBA00022527"/>
    </source>
</evidence>
<comment type="catalytic activity">
    <reaction evidence="11">
        <text>L-seryl-[protein] + ATP = O-phospho-L-seryl-[protein] + ADP + H(+)</text>
        <dbReference type="Rhea" id="RHEA:17989"/>
        <dbReference type="Rhea" id="RHEA-COMP:9863"/>
        <dbReference type="Rhea" id="RHEA-COMP:11604"/>
        <dbReference type="ChEBI" id="CHEBI:15378"/>
        <dbReference type="ChEBI" id="CHEBI:29999"/>
        <dbReference type="ChEBI" id="CHEBI:30616"/>
        <dbReference type="ChEBI" id="CHEBI:83421"/>
        <dbReference type="ChEBI" id="CHEBI:456216"/>
        <dbReference type="EC" id="2.7.11.1"/>
    </reaction>
</comment>
<evidence type="ECO:0000256" key="7">
    <source>
        <dbReference type="ARBA" id="ARBA00022777"/>
    </source>
</evidence>
<dbReference type="InterPro" id="IPR018934">
    <property type="entry name" value="RIO_dom"/>
</dbReference>
<dbReference type="InterPro" id="IPR051272">
    <property type="entry name" value="RIO-type_Ser/Thr_kinase"/>
</dbReference>
<evidence type="ECO:0000256" key="1">
    <source>
        <dbReference type="ARBA" id="ARBA00009196"/>
    </source>
</evidence>
<dbReference type="PROSITE" id="PS50011">
    <property type="entry name" value="PROTEIN_KINASE_DOM"/>
    <property type="match status" value="1"/>
</dbReference>
<organism evidence="13 14">
    <name type="scientific">Methanolapillus millepedarum</name>
    <dbReference type="NCBI Taxonomy" id="3028296"/>
    <lineage>
        <taxon>Archaea</taxon>
        <taxon>Methanobacteriati</taxon>
        <taxon>Methanobacteriota</taxon>
        <taxon>Stenosarchaea group</taxon>
        <taxon>Methanomicrobia</taxon>
        <taxon>Methanosarcinales</taxon>
        <taxon>Methanosarcinaceae</taxon>
        <taxon>Methanolapillus</taxon>
    </lineage>
</organism>
<dbReference type="Proteomes" id="UP001303587">
    <property type="component" value="Chromosome"/>
</dbReference>
<dbReference type="Gene3D" id="3.30.200.20">
    <property type="entry name" value="Phosphorylase Kinase, domain 1"/>
    <property type="match status" value="1"/>
</dbReference>
<dbReference type="SUPFAM" id="SSF56112">
    <property type="entry name" value="Protein kinase-like (PK-like)"/>
    <property type="match status" value="1"/>
</dbReference>
<comment type="similarity">
    <text evidence="1">Belongs to the protein kinase superfamily. RIO-type Ser/Thr kinase family.</text>
</comment>
<dbReference type="InterPro" id="IPR000719">
    <property type="entry name" value="Prot_kinase_dom"/>
</dbReference>
<name>A0AA96V518_9EURY</name>
<dbReference type="GO" id="GO:0004674">
    <property type="term" value="F:protein serine/threonine kinase activity"/>
    <property type="evidence" value="ECO:0007669"/>
    <property type="project" value="UniProtKB-KW"/>
</dbReference>
<dbReference type="AlphaFoldDB" id="A0AA96V518"/>
<evidence type="ECO:0000256" key="6">
    <source>
        <dbReference type="ARBA" id="ARBA00022741"/>
    </source>
</evidence>
<comment type="catalytic activity">
    <reaction evidence="10">
        <text>L-threonyl-[protein] + ATP = O-phospho-L-threonyl-[protein] + ADP + H(+)</text>
        <dbReference type="Rhea" id="RHEA:46608"/>
        <dbReference type="Rhea" id="RHEA-COMP:11060"/>
        <dbReference type="Rhea" id="RHEA-COMP:11605"/>
        <dbReference type="ChEBI" id="CHEBI:15378"/>
        <dbReference type="ChEBI" id="CHEBI:30013"/>
        <dbReference type="ChEBI" id="CHEBI:30616"/>
        <dbReference type="ChEBI" id="CHEBI:61977"/>
        <dbReference type="ChEBI" id="CHEBI:456216"/>
        <dbReference type="EC" id="2.7.11.1"/>
    </reaction>
</comment>
<sequence>MRKIEDKRDKNRTFKKDSSFLKAEENVFDVPTLKLLYTLANKGYITEMGGSISTGKEANVFYATGNEGEVAVKIYRLTSGTFKAMDPYILKDPRFSNIRHSRKDIVFAWTQKEAQNLLRIRKAGVRAPRPIVNDRNVLVMEFMGKDKIPFPLLKDTPLDDADAQNLFDQIIEGMRRLYVRAHLVHSDLSEYNILVDVEKMEAVIIDVGQAVTLDHPNVREFMARDIENILRFFKKYGIKEDKKIISDRVKERNETDELFEKELEEIDETDSKDIS</sequence>
<dbReference type="GO" id="GO:0005524">
    <property type="term" value="F:ATP binding"/>
    <property type="evidence" value="ECO:0007669"/>
    <property type="project" value="UniProtKB-KW"/>
</dbReference>
<keyword evidence="7" id="KW-0418">Kinase</keyword>
<dbReference type="Gene3D" id="1.10.510.10">
    <property type="entry name" value="Transferase(Phosphotransferase) domain 1"/>
    <property type="match status" value="1"/>
</dbReference>
<evidence type="ECO:0000256" key="9">
    <source>
        <dbReference type="ARBA" id="ARBA00022842"/>
    </source>
</evidence>
<evidence type="ECO:0000256" key="11">
    <source>
        <dbReference type="ARBA" id="ARBA00048679"/>
    </source>
</evidence>
<dbReference type="EC" id="2.7.11.1" evidence="2"/>
<evidence type="ECO:0000313" key="14">
    <source>
        <dbReference type="Proteomes" id="UP001303587"/>
    </source>
</evidence>
<dbReference type="SMART" id="SM00090">
    <property type="entry name" value="RIO"/>
    <property type="match status" value="1"/>
</dbReference>
<keyword evidence="4" id="KW-0808">Transferase</keyword>
<dbReference type="PANTHER" id="PTHR45723">
    <property type="entry name" value="SERINE/THREONINE-PROTEIN KINASE RIO1"/>
    <property type="match status" value="1"/>
</dbReference>
<dbReference type="Pfam" id="PF01163">
    <property type="entry name" value="RIO1"/>
    <property type="match status" value="1"/>
</dbReference>
<dbReference type="InterPro" id="IPR008266">
    <property type="entry name" value="Tyr_kinase_AS"/>
</dbReference>
<evidence type="ECO:0000256" key="5">
    <source>
        <dbReference type="ARBA" id="ARBA00022723"/>
    </source>
</evidence>
<dbReference type="InterPro" id="IPR011009">
    <property type="entry name" value="Kinase-like_dom_sf"/>
</dbReference>
<feature type="domain" description="Protein kinase" evidence="12">
    <location>
        <begin position="46"/>
        <end position="275"/>
    </location>
</feature>
<dbReference type="GO" id="GO:0046872">
    <property type="term" value="F:metal ion binding"/>
    <property type="evidence" value="ECO:0007669"/>
    <property type="project" value="UniProtKB-KW"/>
</dbReference>
<evidence type="ECO:0000256" key="2">
    <source>
        <dbReference type="ARBA" id="ARBA00012513"/>
    </source>
</evidence>
<keyword evidence="14" id="KW-1185">Reference proteome</keyword>
<evidence type="ECO:0000313" key="13">
    <source>
        <dbReference type="EMBL" id="WNY25946.1"/>
    </source>
</evidence>
<dbReference type="CDD" id="cd05145">
    <property type="entry name" value="RIO1_like"/>
    <property type="match status" value="1"/>
</dbReference>
<evidence type="ECO:0000259" key="12">
    <source>
        <dbReference type="PROSITE" id="PS50011"/>
    </source>
</evidence>
<dbReference type="InterPro" id="IPR000687">
    <property type="entry name" value="RIO_kinase"/>
</dbReference>
<keyword evidence="8" id="KW-0067">ATP-binding</keyword>